<dbReference type="Proteomes" id="UP000069549">
    <property type="component" value="Chromosome 9"/>
</dbReference>
<feature type="compositionally biased region" description="Polar residues" evidence="1">
    <location>
        <begin position="976"/>
        <end position="989"/>
    </location>
</feature>
<feature type="compositionally biased region" description="Polar residues" evidence="1">
    <location>
        <begin position="738"/>
        <end position="750"/>
    </location>
</feature>
<evidence type="ECO:0000256" key="1">
    <source>
        <dbReference type="SAM" id="MobiDB-lite"/>
    </source>
</evidence>
<dbReference type="Proteomes" id="UP000219974">
    <property type="component" value="Chromosome 9"/>
</dbReference>
<protein>
    <submittedName>
        <fullName evidence="2">Uncharacterized protein</fullName>
    </submittedName>
</protein>
<feature type="region of interest" description="Disordered" evidence="1">
    <location>
        <begin position="968"/>
        <end position="989"/>
    </location>
</feature>
<feature type="compositionally biased region" description="Polar residues" evidence="1">
    <location>
        <begin position="180"/>
        <end position="192"/>
    </location>
</feature>
<evidence type="ECO:0000313" key="2">
    <source>
        <dbReference type="EMBL" id="CXI43597.1"/>
    </source>
</evidence>
<reference evidence="2 4" key="1">
    <citation type="submission" date="2016-02" db="EMBL/GenBank/DDBJ databases">
        <authorList>
            <consortium name="Pathogen Informatics"/>
        </authorList>
    </citation>
    <scope>NUCLEOTIDE SEQUENCE [LARGE SCALE GENOMIC DNA]</scope>
    <source>
        <strain evidence="2 4">K173</strain>
        <strain evidence="3 5">SP11 RLL</strain>
    </source>
</reference>
<accession>A0A0Y9WP87</accession>
<evidence type="ECO:0000313" key="3">
    <source>
        <dbReference type="EMBL" id="SCO60373.1"/>
    </source>
</evidence>
<gene>
    <name evidence="2" type="ORF">PBK173_000206100</name>
    <name evidence="3" type="ORF">PBSP11RLL_000197100</name>
</gene>
<feature type="compositionally biased region" description="Polar residues" evidence="1">
    <location>
        <begin position="765"/>
        <end position="774"/>
    </location>
</feature>
<sequence>MENFANSSNINIGDVSSQIRNILGQNIEEGNKNNNKNENIQYNENCTYTTSLENEYLVKQNTVKNIPYISKENIPEPNQNIQKEVTIKDTSDDIRTPYTTNCFLSKENMSKYFSNNDNEFNTNKNLQDAVNRRKQIREMILSNNSLNLSLSSHNFEQIDIKEHISEQNFTNIHKQMLDQYNSTNKGNNSRNGENGVRRDYNGKNDCTINNQNNIYGKINNNNYNSNLHNNNNNNVNTGNIGIPLHKLVSNDNGNENDIDYKTFLTLDSNQTIFKAKPLKVPDISFLHSNSKSYSGNSFNNPYEIERQIEYNAESNSNNDNNYNFTRNKILYEKLDGLSFYCDDDDNKIISTSRRNYQSSTLQKLTGIFNYNNNSIVDKSALDRSMSHFDLRREKQNDIVKNYIKINKVRNGNIRNEDNGTNNIFNNCIHKDENRKMHVHGENDLNNADMHRNAFDHDYNKNYDTMYNIRRSTNIIDNLVHNRLVYNNNHIFNNNENINILNKISNPNSVYPIDFRSNNTHDGICNNIGKYNRYNNFNYRTIDNKYVYDKNNFMHENENYVNLSYIKNIEKFKELLINIATDNLKEYVKCLQNINEKNLKQYKDDIMQVSNYNINHFINEAFKVSNPVKNIKESILNNSDTFSSLHKSTNESDDLSTTTHDDNNSSNSDLINLTESRRDKNSCIHISCNDVHSSANDCKNNSKYCSKKNVKYANELAYVSTNKSRKCRKLKNRLNLSLVNRSKTNKSSKNCDNNHTKNVRSKDPNSKNIQSNTQEKNTHNLEIVGNLNDIKEGRKKKKSYNIPLNKQKNNVGNDCHNSYYANSCKNCCKKAQVNNFSPQKGKKKNSCNSNKKYVLHNSKNSQKYNFSFNTDSEDYNDNNEYLYISQNDSDKNNYEELNTKENLTTSSDKNACKCNDTHKDENKKEYNSKNYSDIDAYISNEDIKENKNDKFHKEYNHKDKYDVNKEPKHLHMHSHTRQASNKQMSNASLMKRSNSEKIFGTQKDSNIDNKTENTIHNKYINCNVNKSLDYCENINSNDKLSRIKNSNENNINCSLKRESNYNFDGILNKDHENISNSNDDALNFQANSKDNKKHLKNEMDISNSTQDDNYNYKQSIDINPNTIENIRDLIKNNKTRVENLYVNESSQDNLCINKNINELKYRMKENNKSVPLNKFNNTSNLDNEHPYSINSYNDETENRNIIQCSLDSFNDEFYNSVTIPTPAESILSKSSLCSSHNENTLKKNNFDCVDSQSANGETIDHSFPIEKENSFIKECKMEMKVHRNDLLNDNSSSNNGDNSNNIYINKKEFLGKYTYSEFSLNTKQNISNSIATNNINNVDRKFIDKNTNLIVDEVYKELFQQKKNIFPEMNNSSEIISNTSHMNNLMVNGLGNNTNWYNNDNSSYNNELGEKNKNIIRKIINTLEIKEMKTKTKQGVFEITPNGEVMFTFLGRSEIMKYKNVQNKKYVNIDISKPRKLLFIIDVGGVNIKIKDILLNIILDFYNIFEEELPQAHKVRYTYAYDVVEAFKKHTPKISLTKKWLGIYNLMSNGNAPDFIATLKSNMFIDKIEIKNNYVSFILKDKNTINLHIDDLNEVTTQFTKSMMNNKNGNIHQPNMPQSNINLIGIEGQNEHVKNIMMNLQVLLKRAGISIDIIIQNWCNTLQAYSHCLGLLTKGNSQYALKLKKTLSNISGNPEFHKRNVYFSIFPIFVDE</sequence>
<dbReference type="EMBL" id="LT160029">
    <property type="protein sequence ID" value="CXI43597.1"/>
    <property type="molecule type" value="Genomic_DNA"/>
</dbReference>
<proteinExistence type="predicted"/>
<name>A0A0Y9WP87_PLABE</name>
<dbReference type="InterPro" id="IPR046437">
    <property type="entry name" value="Ser_Thr-PK_POLO_box_1_sf"/>
</dbReference>
<evidence type="ECO:0000313" key="4">
    <source>
        <dbReference type="Proteomes" id="UP000069549"/>
    </source>
</evidence>
<evidence type="ECO:0000313" key="5">
    <source>
        <dbReference type="Proteomes" id="UP000219974"/>
    </source>
</evidence>
<feature type="region of interest" description="Disordered" evidence="1">
    <location>
        <begin position="646"/>
        <end position="670"/>
    </location>
</feature>
<dbReference type="VEuPathDB" id="PlasmoDB:PBANKA_0925800"/>
<organism evidence="2 4">
    <name type="scientific">Plasmodium berghei</name>
    <dbReference type="NCBI Taxonomy" id="5821"/>
    <lineage>
        <taxon>Eukaryota</taxon>
        <taxon>Sar</taxon>
        <taxon>Alveolata</taxon>
        <taxon>Apicomplexa</taxon>
        <taxon>Aconoidasida</taxon>
        <taxon>Haemosporida</taxon>
        <taxon>Plasmodiidae</taxon>
        <taxon>Plasmodium</taxon>
        <taxon>Plasmodium (Vinckeia)</taxon>
    </lineage>
</organism>
<feature type="compositionally biased region" description="Basic and acidic residues" evidence="1">
    <location>
        <begin position="751"/>
        <end position="764"/>
    </location>
</feature>
<feature type="region of interest" description="Disordered" evidence="1">
    <location>
        <begin position="180"/>
        <end position="204"/>
    </location>
</feature>
<dbReference type="EMBL" id="LT608273">
    <property type="protein sequence ID" value="SCO60373.1"/>
    <property type="molecule type" value="Genomic_DNA"/>
</dbReference>
<feature type="region of interest" description="Disordered" evidence="1">
    <location>
        <begin position="738"/>
        <end position="789"/>
    </location>
</feature>
<dbReference type="Gene3D" id="3.30.1120.120">
    <property type="match status" value="1"/>
</dbReference>